<dbReference type="AlphaFoldDB" id="E7QZR6"/>
<name>E7QZR6_HALPU</name>
<proteinExistence type="predicted"/>
<accession>E7QZR6</accession>
<dbReference type="Proteomes" id="UP000184203">
    <property type="component" value="Unassembled WGS sequence"/>
</dbReference>
<reference evidence="4" key="2">
    <citation type="submission" date="2016-11" db="EMBL/GenBank/DDBJ databases">
        <authorList>
            <person name="Varghese N."/>
            <person name="Submissions S."/>
        </authorList>
    </citation>
    <scope>NUCLEOTIDE SEQUENCE [LARGE SCALE GENOMIC DNA]</scope>
    <source>
        <strain evidence="4">DX253</strain>
    </source>
</reference>
<evidence type="ECO:0000313" key="2">
    <source>
        <dbReference type="EMBL" id="SHK55022.1"/>
    </source>
</evidence>
<gene>
    <name evidence="2" type="ORF">SAMN05444342_1638</name>
    <name evidence="1" type="ORF">ZOD2009_21547</name>
</gene>
<evidence type="ECO:0000313" key="4">
    <source>
        <dbReference type="Proteomes" id="UP000184203"/>
    </source>
</evidence>
<organism evidence="1 3">
    <name type="scientific">Haladaptatus paucihalophilus DX253</name>
    <dbReference type="NCBI Taxonomy" id="797209"/>
    <lineage>
        <taxon>Archaea</taxon>
        <taxon>Methanobacteriati</taxon>
        <taxon>Methanobacteriota</taxon>
        <taxon>Stenosarchaea group</taxon>
        <taxon>Halobacteria</taxon>
        <taxon>Halobacteriales</taxon>
        <taxon>Haladaptataceae</taxon>
        <taxon>Haladaptatus</taxon>
    </lineage>
</organism>
<keyword evidence="4" id="KW-1185">Reference proteome</keyword>
<sequence>MTHRHAIRDTSDIEHWTDPTRRYTRQVIDTGWYVT</sequence>
<dbReference type="Proteomes" id="UP000003751">
    <property type="component" value="Unassembled WGS sequence"/>
</dbReference>
<reference evidence="1 3" key="1">
    <citation type="journal article" date="2014" name="ISME J.">
        <title>Trehalose/2-sulfotrehalose biosynthesis and glycine-betaine uptake are widely spread mechanisms for osmoadaptation in the Halobacteriales.</title>
        <authorList>
            <person name="Youssef N.H."/>
            <person name="Savage-Ashlock K.N."/>
            <person name="McCully A.L."/>
            <person name="Luedtke B."/>
            <person name="Shaw E.I."/>
            <person name="Hoff W.D."/>
            <person name="Elshahed M.S."/>
        </authorList>
    </citation>
    <scope>NUCLEOTIDE SEQUENCE [LARGE SCALE GENOMIC DNA]</scope>
    <source>
        <strain evidence="1 3">DX253</strain>
    </source>
</reference>
<evidence type="ECO:0000313" key="3">
    <source>
        <dbReference type="Proteomes" id="UP000003751"/>
    </source>
</evidence>
<dbReference type="EMBL" id="AEMG01000030">
    <property type="protein sequence ID" value="EFW89810.1"/>
    <property type="molecule type" value="Genomic_DNA"/>
</dbReference>
<protein>
    <submittedName>
        <fullName evidence="1">Uncharacterized protein</fullName>
    </submittedName>
</protein>
<dbReference type="STRING" id="797209.GCA_000376445_01368"/>
<evidence type="ECO:0000313" key="1">
    <source>
        <dbReference type="EMBL" id="EFW89810.1"/>
    </source>
</evidence>
<dbReference type="EMBL" id="FRAN01000002">
    <property type="protein sequence ID" value="SHK55022.1"/>
    <property type="molecule type" value="Genomic_DNA"/>
</dbReference>
<reference evidence="2" key="3">
    <citation type="submission" date="2016-11" db="EMBL/GenBank/DDBJ databases">
        <authorList>
            <person name="Jaros S."/>
            <person name="Januszkiewicz K."/>
            <person name="Wedrychowicz H."/>
        </authorList>
    </citation>
    <scope>NUCLEOTIDE SEQUENCE [LARGE SCALE GENOMIC DNA]</scope>
    <source>
        <strain evidence="2">DX253</strain>
    </source>
</reference>